<comment type="caution">
    <text evidence="2">The sequence shown here is derived from an EMBL/GenBank/DDBJ whole genome shotgun (WGS) entry which is preliminary data.</text>
</comment>
<protein>
    <submittedName>
        <fullName evidence="2">Uncharacterized protein</fullName>
    </submittedName>
</protein>
<evidence type="ECO:0000313" key="2">
    <source>
        <dbReference type="EMBL" id="NJC33256.1"/>
    </source>
</evidence>
<name>A0ABX0XKD5_9SPHN</name>
<evidence type="ECO:0000256" key="1">
    <source>
        <dbReference type="SAM" id="MobiDB-lite"/>
    </source>
</evidence>
<organism evidence="2 3">
    <name type="scientific">Sphingomonas jejuensis</name>
    <dbReference type="NCBI Taxonomy" id="904715"/>
    <lineage>
        <taxon>Bacteria</taxon>
        <taxon>Pseudomonadati</taxon>
        <taxon>Pseudomonadota</taxon>
        <taxon>Alphaproteobacteria</taxon>
        <taxon>Sphingomonadales</taxon>
        <taxon>Sphingomonadaceae</taxon>
        <taxon>Sphingomonas</taxon>
    </lineage>
</organism>
<evidence type="ECO:0000313" key="3">
    <source>
        <dbReference type="Proteomes" id="UP000734218"/>
    </source>
</evidence>
<feature type="region of interest" description="Disordered" evidence="1">
    <location>
        <begin position="1"/>
        <end position="83"/>
    </location>
</feature>
<gene>
    <name evidence="2" type="ORF">GGR88_000730</name>
</gene>
<dbReference type="Proteomes" id="UP000734218">
    <property type="component" value="Unassembled WGS sequence"/>
</dbReference>
<accession>A0ABX0XKD5</accession>
<dbReference type="RefSeq" id="WP_167953099.1">
    <property type="nucleotide sequence ID" value="NZ_JAATJE010000001.1"/>
</dbReference>
<sequence length="83" mass="8235">MATVPPQPDTTTPDSLPDTTPRPDEVGPTPGDIDVPDPTPDSNPPGFHAPSTSVGERAPAEAVATGGTDGMEAETGGLAGTSR</sequence>
<reference evidence="2 3" key="1">
    <citation type="submission" date="2020-03" db="EMBL/GenBank/DDBJ databases">
        <title>Genomic Encyclopedia of Type Strains, Phase IV (KMG-IV): sequencing the most valuable type-strain genomes for metagenomic binning, comparative biology and taxonomic classification.</title>
        <authorList>
            <person name="Goeker M."/>
        </authorList>
    </citation>
    <scope>NUCLEOTIDE SEQUENCE [LARGE SCALE GENOMIC DNA]</scope>
    <source>
        <strain evidence="2 3">DSM 27651</strain>
    </source>
</reference>
<proteinExistence type="predicted"/>
<dbReference type="EMBL" id="JAATJE010000001">
    <property type="protein sequence ID" value="NJC33256.1"/>
    <property type="molecule type" value="Genomic_DNA"/>
</dbReference>
<feature type="compositionally biased region" description="Low complexity" evidence="1">
    <location>
        <begin position="9"/>
        <end position="19"/>
    </location>
</feature>
<keyword evidence="3" id="KW-1185">Reference proteome</keyword>